<accession>A0A511D015</accession>
<feature type="compositionally biased region" description="Basic and acidic residues" evidence="1">
    <location>
        <begin position="174"/>
        <end position="190"/>
    </location>
</feature>
<dbReference type="SMART" id="SM00481">
    <property type="entry name" value="POLIIIAc"/>
    <property type="match status" value="1"/>
</dbReference>
<proteinExistence type="predicted"/>
<comment type="caution">
    <text evidence="3">The sequence shown here is derived from an EMBL/GenBank/DDBJ whole genome shotgun (WGS) entry which is preliminary data.</text>
</comment>
<dbReference type="Gene3D" id="3.20.20.140">
    <property type="entry name" value="Metal-dependent hydrolases"/>
    <property type="match status" value="1"/>
</dbReference>
<gene>
    <name evidence="3" type="ORF">PA7_00350</name>
</gene>
<sequence length="190" mass="19909">MLVVMGFNNPDVSWAELEAMLSGRPRDGACLAGGPAGMSRGDGGDSPAWSRKREPYRAPRDPGARRPVACTPYAELHCHSNFSFLDGASHPEELVEQAARLGLDAIALTDHDGMDGVVRFAEAAAELGMKTIFGAERSGAEPGAERTAERGSRPRGQSPAAGPRSGGLPGVVSHDQRRPAARRGEGTPGL</sequence>
<evidence type="ECO:0000256" key="1">
    <source>
        <dbReference type="SAM" id="MobiDB-lite"/>
    </source>
</evidence>
<dbReference type="PANTHER" id="PTHR32294">
    <property type="entry name" value="DNA POLYMERASE III SUBUNIT ALPHA"/>
    <property type="match status" value="1"/>
</dbReference>
<dbReference type="InterPro" id="IPR004805">
    <property type="entry name" value="DnaE2/DnaE/PolC"/>
</dbReference>
<dbReference type="InterPro" id="IPR003141">
    <property type="entry name" value="Pol/His_phosphatase_N"/>
</dbReference>
<protein>
    <recommendedName>
        <fullName evidence="2">Polymerase/histidinol phosphatase N-terminal domain-containing protein</fullName>
    </recommendedName>
</protein>
<dbReference type="InterPro" id="IPR016195">
    <property type="entry name" value="Pol/histidinol_Pase-like"/>
</dbReference>
<dbReference type="GO" id="GO:0008408">
    <property type="term" value="F:3'-5' exonuclease activity"/>
    <property type="evidence" value="ECO:0007669"/>
    <property type="project" value="InterPro"/>
</dbReference>
<dbReference type="EMBL" id="BJVI01000001">
    <property type="protein sequence ID" value="GEL16198.1"/>
    <property type="molecule type" value="Genomic_DNA"/>
</dbReference>
<dbReference type="PANTHER" id="PTHR32294:SF4">
    <property type="entry name" value="ERROR-PRONE DNA POLYMERASE"/>
    <property type="match status" value="1"/>
</dbReference>
<feature type="compositionally biased region" description="Basic and acidic residues" evidence="1">
    <location>
        <begin position="51"/>
        <end position="64"/>
    </location>
</feature>
<dbReference type="CDD" id="cd07431">
    <property type="entry name" value="PHP_PolIIIA"/>
    <property type="match status" value="1"/>
</dbReference>
<feature type="region of interest" description="Disordered" evidence="1">
    <location>
        <begin position="34"/>
        <end position="65"/>
    </location>
</feature>
<name>A0A511D015_9PSEU</name>
<dbReference type="GO" id="GO:0006260">
    <property type="term" value="P:DNA replication"/>
    <property type="evidence" value="ECO:0007669"/>
    <property type="project" value="InterPro"/>
</dbReference>
<dbReference type="SUPFAM" id="SSF89550">
    <property type="entry name" value="PHP domain-like"/>
    <property type="match status" value="1"/>
</dbReference>
<evidence type="ECO:0000313" key="3">
    <source>
        <dbReference type="EMBL" id="GEL16198.1"/>
    </source>
</evidence>
<evidence type="ECO:0000259" key="2">
    <source>
        <dbReference type="SMART" id="SM00481"/>
    </source>
</evidence>
<dbReference type="Proteomes" id="UP000321328">
    <property type="component" value="Unassembled WGS sequence"/>
</dbReference>
<feature type="compositionally biased region" description="Basic and acidic residues" evidence="1">
    <location>
        <begin position="143"/>
        <end position="152"/>
    </location>
</feature>
<feature type="region of interest" description="Disordered" evidence="1">
    <location>
        <begin position="134"/>
        <end position="190"/>
    </location>
</feature>
<organism evidence="3 4">
    <name type="scientific">Pseudonocardia asaccharolytica DSM 44247 = NBRC 16224</name>
    <dbReference type="NCBI Taxonomy" id="1123024"/>
    <lineage>
        <taxon>Bacteria</taxon>
        <taxon>Bacillati</taxon>
        <taxon>Actinomycetota</taxon>
        <taxon>Actinomycetes</taxon>
        <taxon>Pseudonocardiales</taxon>
        <taxon>Pseudonocardiaceae</taxon>
        <taxon>Pseudonocardia</taxon>
    </lineage>
</organism>
<dbReference type="Pfam" id="PF02811">
    <property type="entry name" value="PHP"/>
    <property type="match status" value="1"/>
</dbReference>
<feature type="domain" description="Polymerase/histidinol phosphatase N-terminal" evidence="2">
    <location>
        <begin position="74"/>
        <end position="141"/>
    </location>
</feature>
<dbReference type="AlphaFoldDB" id="A0A511D015"/>
<evidence type="ECO:0000313" key="4">
    <source>
        <dbReference type="Proteomes" id="UP000321328"/>
    </source>
</evidence>
<keyword evidence="4" id="KW-1185">Reference proteome</keyword>
<dbReference type="InterPro" id="IPR004013">
    <property type="entry name" value="PHP_dom"/>
</dbReference>
<reference evidence="3 4" key="1">
    <citation type="submission" date="2019-07" db="EMBL/GenBank/DDBJ databases">
        <title>Whole genome shotgun sequence of Pseudonocardia asaccharolytica NBRC 16224.</title>
        <authorList>
            <person name="Hosoyama A."/>
            <person name="Uohara A."/>
            <person name="Ohji S."/>
            <person name="Ichikawa N."/>
        </authorList>
    </citation>
    <scope>NUCLEOTIDE SEQUENCE [LARGE SCALE GENOMIC DNA]</scope>
    <source>
        <strain evidence="3 4">NBRC 16224</strain>
    </source>
</reference>